<dbReference type="Gene3D" id="1.20.1440.60">
    <property type="entry name" value="23S rRNA-intervening sequence"/>
    <property type="match status" value="1"/>
</dbReference>
<dbReference type="SUPFAM" id="SSF158446">
    <property type="entry name" value="IVS-encoded protein-like"/>
    <property type="match status" value="1"/>
</dbReference>
<dbReference type="PANTHER" id="PTHR38471">
    <property type="entry name" value="FOUR HELIX BUNDLE PROTEIN"/>
    <property type="match status" value="1"/>
</dbReference>
<name>A0A1M5EFS9_9BACT</name>
<dbReference type="AlphaFoldDB" id="A0A1M5EFS9"/>
<accession>A0A1M5EFS9</accession>
<dbReference type="OrthoDB" id="9811959at2"/>
<dbReference type="PANTHER" id="PTHR38471:SF2">
    <property type="entry name" value="FOUR HELIX BUNDLE PROTEIN"/>
    <property type="match status" value="1"/>
</dbReference>
<keyword evidence="2" id="KW-1185">Reference proteome</keyword>
<dbReference type="STRING" id="1121884.SAMN02745131_03510"/>
<gene>
    <name evidence="1" type="ORF">SAMN02745131_03510</name>
</gene>
<sequence>MSYQNFEDLEVWKKARALKIDIRKLTLTFPPEEKFRLCDQLVRSSRSVNSQLAEGHGRRTYPDRLRFCIIARGSLSETLNHLIDALDENYITETVLNEYKAKIAEVEKLLNGYIHYIEKKIDP</sequence>
<dbReference type="CDD" id="cd16377">
    <property type="entry name" value="23S_rRNA_IVP_like"/>
    <property type="match status" value="1"/>
</dbReference>
<dbReference type="InterPro" id="IPR012657">
    <property type="entry name" value="23S_rRNA-intervening_sequence"/>
</dbReference>
<reference evidence="1 2" key="1">
    <citation type="submission" date="2016-11" db="EMBL/GenBank/DDBJ databases">
        <authorList>
            <person name="Jaros S."/>
            <person name="Januszkiewicz K."/>
            <person name="Wedrychowicz H."/>
        </authorList>
    </citation>
    <scope>NUCLEOTIDE SEQUENCE [LARGE SCALE GENOMIC DNA]</scope>
    <source>
        <strain evidence="1 2">DSM 18119</strain>
    </source>
</reference>
<dbReference type="Proteomes" id="UP000184048">
    <property type="component" value="Unassembled WGS sequence"/>
</dbReference>
<dbReference type="Pfam" id="PF05635">
    <property type="entry name" value="23S_rRNA_IVP"/>
    <property type="match status" value="1"/>
</dbReference>
<organism evidence="1 2">
    <name type="scientific">Flavisolibacter ginsengisoli DSM 18119</name>
    <dbReference type="NCBI Taxonomy" id="1121884"/>
    <lineage>
        <taxon>Bacteria</taxon>
        <taxon>Pseudomonadati</taxon>
        <taxon>Bacteroidota</taxon>
        <taxon>Chitinophagia</taxon>
        <taxon>Chitinophagales</taxon>
        <taxon>Chitinophagaceae</taxon>
        <taxon>Flavisolibacter</taxon>
    </lineage>
</organism>
<proteinExistence type="predicted"/>
<evidence type="ECO:0000313" key="2">
    <source>
        <dbReference type="Proteomes" id="UP000184048"/>
    </source>
</evidence>
<evidence type="ECO:0000313" key="1">
    <source>
        <dbReference type="EMBL" id="SHF78088.1"/>
    </source>
</evidence>
<dbReference type="EMBL" id="FQUU01000018">
    <property type="protein sequence ID" value="SHF78088.1"/>
    <property type="molecule type" value="Genomic_DNA"/>
</dbReference>
<dbReference type="InterPro" id="IPR036583">
    <property type="entry name" value="23S_rRNA_IVS_sf"/>
</dbReference>
<protein>
    <submittedName>
        <fullName evidence="1">Four helix bundle protein</fullName>
    </submittedName>
</protein>
<dbReference type="RefSeq" id="WP_072836635.1">
    <property type="nucleotide sequence ID" value="NZ_FQUU01000018.1"/>
</dbReference>
<dbReference type="NCBIfam" id="TIGR02436">
    <property type="entry name" value="four helix bundle protein"/>
    <property type="match status" value="1"/>
</dbReference>